<dbReference type="AlphaFoldDB" id="A0AAE3R1T2"/>
<evidence type="ECO:0000313" key="2">
    <source>
        <dbReference type="Proteomes" id="UP001232063"/>
    </source>
</evidence>
<comment type="caution">
    <text evidence="1">The sequence shown here is derived from an EMBL/GenBank/DDBJ whole genome shotgun (WGS) entry which is preliminary data.</text>
</comment>
<accession>A0AAE3R1T2</accession>
<dbReference type="Proteomes" id="UP001232063">
    <property type="component" value="Unassembled WGS sequence"/>
</dbReference>
<proteinExistence type="predicted"/>
<evidence type="ECO:0000313" key="1">
    <source>
        <dbReference type="EMBL" id="MDJ1502169.1"/>
    </source>
</evidence>
<protein>
    <submittedName>
        <fullName evidence="1">Uncharacterized protein</fullName>
    </submittedName>
</protein>
<name>A0AAE3R1T2_9BACT</name>
<organism evidence="1 2">
    <name type="scientific">Xanthocytophaga agilis</name>
    <dbReference type="NCBI Taxonomy" id="3048010"/>
    <lineage>
        <taxon>Bacteria</taxon>
        <taxon>Pseudomonadati</taxon>
        <taxon>Bacteroidota</taxon>
        <taxon>Cytophagia</taxon>
        <taxon>Cytophagales</taxon>
        <taxon>Rhodocytophagaceae</taxon>
        <taxon>Xanthocytophaga</taxon>
    </lineage>
</organism>
<dbReference type="EMBL" id="JASJOU010000005">
    <property type="protein sequence ID" value="MDJ1502169.1"/>
    <property type="molecule type" value="Genomic_DNA"/>
</dbReference>
<keyword evidence="2" id="KW-1185">Reference proteome</keyword>
<gene>
    <name evidence="1" type="ORF">QNI22_15995</name>
</gene>
<reference evidence="1" key="1">
    <citation type="submission" date="2023-05" db="EMBL/GenBank/DDBJ databases">
        <authorList>
            <person name="Zhang X."/>
        </authorList>
    </citation>
    <scope>NUCLEOTIDE SEQUENCE</scope>
    <source>
        <strain evidence="1">BD1B2-1</strain>
    </source>
</reference>
<sequence length="99" mass="12000">MEIKKVSLVQVNTQFYRRKDATQETTLFCLSVMIFLHDEQTWHYRWPRLESILSLRNQRRHYLSHFSCCGGKFLAEGQEERRKKETPQTLQAILLWNQK</sequence>
<dbReference type="RefSeq" id="WP_314512069.1">
    <property type="nucleotide sequence ID" value="NZ_JASJOU010000005.1"/>
</dbReference>